<dbReference type="AlphaFoldDB" id="A0A5R9DVY0"/>
<keyword evidence="1" id="KW-0472">Membrane</keyword>
<keyword evidence="1" id="KW-0812">Transmembrane</keyword>
<accession>A0A5R9DVY0</accession>
<protein>
    <submittedName>
        <fullName evidence="2">DUF1538 domain-containing protein</fullName>
    </submittedName>
</protein>
<evidence type="ECO:0000313" key="3">
    <source>
        <dbReference type="Proteomes" id="UP000306420"/>
    </source>
</evidence>
<feature type="transmembrane region" description="Helical" evidence="1">
    <location>
        <begin position="135"/>
        <end position="155"/>
    </location>
</feature>
<reference evidence="2 3" key="1">
    <citation type="submission" date="2019-05" db="EMBL/GenBank/DDBJ databases">
        <title>The metagenome of a microbial culture collection derived from dairy environment covers the genomic content of the human microbiome.</title>
        <authorList>
            <person name="Roder T."/>
            <person name="Wuthrich D."/>
            <person name="Sattari Z."/>
            <person name="Von Ah U."/>
            <person name="Bar C."/>
            <person name="Ronchi F."/>
            <person name="Macpherson A.J."/>
            <person name="Ganal-Vonarburg S.C."/>
            <person name="Bruggmann R."/>
            <person name="Vergeres G."/>
        </authorList>
    </citation>
    <scope>NUCLEOTIDE SEQUENCE [LARGE SCALE GENOMIC DNA]</scope>
    <source>
        <strain evidence="2 3">FAM 24227</strain>
    </source>
</reference>
<name>A0A5R9DVY0_9LACT</name>
<sequence length="226" mass="24052">MVGVVLLIQFILQPVAWLTILRFIIGVVFLLIGLPLFLVGVDMSIEKMGDLFSHYLIKHPKKVIAMIGIFGLGFISSIAEPDLTILGIQVDTMTSGAIAEQIFVMAVSVGVGAMLAFGVYRIIKDFNLRHSFTIIYILIGILCLFSTSEFIAIAFDASGSTTGSITVPFILAFGAGAASQSRQADDTGADSFGLLGIVSTGAIFAVILYGALAGFIRCPQVVRIPK</sequence>
<feature type="transmembrane region" description="Helical" evidence="1">
    <location>
        <begin position="191"/>
        <end position="216"/>
    </location>
</feature>
<evidence type="ECO:0000256" key="1">
    <source>
        <dbReference type="SAM" id="Phobius"/>
    </source>
</evidence>
<dbReference type="Pfam" id="PF07556">
    <property type="entry name" value="DUF1538"/>
    <property type="match status" value="1"/>
</dbReference>
<feature type="transmembrane region" description="Helical" evidence="1">
    <location>
        <begin position="20"/>
        <end position="41"/>
    </location>
</feature>
<keyword evidence="1" id="KW-1133">Transmembrane helix</keyword>
<organism evidence="2 3">
    <name type="scientific">Ruoffia tabacinasalis</name>
    <dbReference type="NCBI Taxonomy" id="87458"/>
    <lineage>
        <taxon>Bacteria</taxon>
        <taxon>Bacillati</taxon>
        <taxon>Bacillota</taxon>
        <taxon>Bacilli</taxon>
        <taxon>Lactobacillales</taxon>
        <taxon>Aerococcaceae</taxon>
        <taxon>Ruoffia</taxon>
    </lineage>
</organism>
<dbReference type="OrthoDB" id="9805989at2"/>
<proteinExistence type="predicted"/>
<feature type="transmembrane region" description="Helical" evidence="1">
    <location>
        <begin position="102"/>
        <end position="123"/>
    </location>
</feature>
<gene>
    <name evidence="2" type="ORF">FEZ33_06285</name>
</gene>
<dbReference type="InterPro" id="IPR011435">
    <property type="entry name" value="UmpAB"/>
</dbReference>
<feature type="transmembrane region" description="Helical" evidence="1">
    <location>
        <begin position="62"/>
        <end position="79"/>
    </location>
</feature>
<evidence type="ECO:0000313" key="2">
    <source>
        <dbReference type="EMBL" id="TLQ41226.1"/>
    </source>
</evidence>
<dbReference type="EMBL" id="VBSP01000018">
    <property type="protein sequence ID" value="TLQ41226.1"/>
    <property type="molecule type" value="Genomic_DNA"/>
</dbReference>
<dbReference type="RefSeq" id="WP_138404554.1">
    <property type="nucleotide sequence ID" value="NZ_VBSP01000018.1"/>
</dbReference>
<comment type="caution">
    <text evidence="2">The sequence shown here is derived from an EMBL/GenBank/DDBJ whole genome shotgun (WGS) entry which is preliminary data.</text>
</comment>
<dbReference type="Proteomes" id="UP000306420">
    <property type="component" value="Unassembled WGS sequence"/>
</dbReference>